<dbReference type="EMBL" id="KN837337">
    <property type="protein sequence ID" value="KIJ27394.1"/>
    <property type="molecule type" value="Genomic_DNA"/>
</dbReference>
<evidence type="ECO:0000313" key="2">
    <source>
        <dbReference type="Proteomes" id="UP000054279"/>
    </source>
</evidence>
<dbReference type="HOGENOM" id="CLU_2484776_0_0_1"/>
<name>A0A0C9U0A3_SPHS4</name>
<sequence>MIILSSLTNTLNKNNTQVQFVEGRVAINGSTSLGSEYIRWVPLITLTKCRSTDQERNIGEKYEPFLGHKLFRSECIANSSSVAQASSHKPCIG</sequence>
<organism evidence="1 2">
    <name type="scientific">Sphaerobolus stellatus (strain SS14)</name>
    <dbReference type="NCBI Taxonomy" id="990650"/>
    <lineage>
        <taxon>Eukaryota</taxon>
        <taxon>Fungi</taxon>
        <taxon>Dikarya</taxon>
        <taxon>Basidiomycota</taxon>
        <taxon>Agaricomycotina</taxon>
        <taxon>Agaricomycetes</taxon>
        <taxon>Phallomycetidae</taxon>
        <taxon>Geastrales</taxon>
        <taxon>Sphaerobolaceae</taxon>
        <taxon>Sphaerobolus</taxon>
    </lineage>
</organism>
<protein>
    <submittedName>
        <fullName evidence="1">Uncharacterized protein</fullName>
    </submittedName>
</protein>
<proteinExistence type="predicted"/>
<evidence type="ECO:0000313" key="1">
    <source>
        <dbReference type="EMBL" id="KIJ27394.1"/>
    </source>
</evidence>
<dbReference type="Proteomes" id="UP000054279">
    <property type="component" value="Unassembled WGS sequence"/>
</dbReference>
<feature type="non-terminal residue" evidence="1">
    <location>
        <position position="1"/>
    </location>
</feature>
<reference evidence="1 2" key="1">
    <citation type="submission" date="2014-06" db="EMBL/GenBank/DDBJ databases">
        <title>Evolutionary Origins and Diversification of the Mycorrhizal Mutualists.</title>
        <authorList>
            <consortium name="DOE Joint Genome Institute"/>
            <consortium name="Mycorrhizal Genomics Consortium"/>
            <person name="Kohler A."/>
            <person name="Kuo A."/>
            <person name="Nagy L.G."/>
            <person name="Floudas D."/>
            <person name="Copeland A."/>
            <person name="Barry K.W."/>
            <person name="Cichocki N."/>
            <person name="Veneault-Fourrey C."/>
            <person name="LaButti K."/>
            <person name="Lindquist E.A."/>
            <person name="Lipzen A."/>
            <person name="Lundell T."/>
            <person name="Morin E."/>
            <person name="Murat C."/>
            <person name="Riley R."/>
            <person name="Ohm R."/>
            <person name="Sun H."/>
            <person name="Tunlid A."/>
            <person name="Henrissat B."/>
            <person name="Grigoriev I.V."/>
            <person name="Hibbett D.S."/>
            <person name="Martin F."/>
        </authorList>
    </citation>
    <scope>NUCLEOTIDE SEQUENCE [LARGE SCALE GENOMIC DNA]</scope>
    <source>
        <strain evidence="1 2">SS14</strain>
    </source>
</reference>
<dbReference type="AlphaFoldDB" id="A0A0C9U0A3"/>
<keyword evidence="2" id="KW-1185">Reference proteome</keyword>
<accession>A0A0C9U0A3</accession>
<gene>
    <name evidence="1" type="ORF">M422DRAFT_37803</name>
</gene>